<comment type="caution">
    <text evidence="1">The sequence shown here is derived from an EMBL/GenBank/DDBJ whole genome shotgun (WGS) entry which is preliminary data.</text>
</comment>
<gene>
    <name evidence="1" type="ORF">FWILDA_LOCUS11402</name>
</gene>
<organism evidence="1 2">
    <name type="scientific">Funneliformis geosporum</name>
    <dbReference type="NCBI Taxonomy" id="1117311"/>
    <lineage>
        <taxon>Eukaryota</taxon>
        <taxon>Fungi</taxon>
        <taxon>Fungi incertae sedis</taxon>
        <taxon>Mucoromycota</taxon>
        <taxon>Glomeromycotina</taxon>
        <taxon>Glomeromycetes</taxon>
        <taxon>Glomerales</taxon>
        <taxon>Glomeraceae</taxon>
        <taxon>Funneliformis</taxon>
    </lineage>
</organism>
<evidence type="ECO:0000313" key="1">
    <source>
        <dbReference type="EMBL" id="CAI2184080.1"/>
    </source>
</evidence>
<accession>A0A9W4SXD4</accession>
<evidence type="ECO:0000313" key="2">
    <source>
        <dbReference type="Proteomes" id="UP001153678"/>
    </source>
</evidence>
<dbReference type="Proteomes" id="UP001153678">
    <property type="component" value="Unassembled WGS sequence"/>
</dbReference>
<dbReference type="EMBL" id="CAMKVN010003221">
    <property type="protein sequence ID" value="CAI2184080.1"/>
    <property type="molecule type" value="Genomic_DNA"/>
</dbReference>
<protein>
    <submittedName>
        <fullName evidence="1">15305_t:CDS:1</fullName>
    </submittedName>
</protein>
<keyword evidence="2" id="KW-1185">Reference proteome</keyword>
<reference evidence="1" key="1">
    <citation type="submission" date="2022-08" db="EMBL/GenBank/DDBJ databases">
        <authorList>
            <person name="Kallberg Y."/>
            <person name="Tangrot J."/>
            <person name="Rosling A."/>
        </authorList>
    </citation>
    <scope>NUCLEOTIDE SEQUENCE</scope>
    <source>
        <strain evidence="1">Wild A</strain>
    </source>
</reference>
<proteinExistence type="predicted"/>
<dbReference type="AlphaFoldDB" id="A0A9W4SXD4"/>
<feature type="non-terminal residue" evidence="1">
    <location>
        <position position="1"/>
    </location>
</feature>
<name>A0A9W4SXD4_9GLOM</name>
<sequence>LPKISNLILSQPAFTLTQNNQVLALYYNNYRALKFLEGNFILRDGLTTAK</sequence>